<dbReference type="Proteomes" id="UP000530928">
    <property type="component" value="Unassembled WGS sequence"/>
</dbReference>
<feature type="domain" description="TarS/TarP linker" evidence="2">
    <location>
        <begin position="224"/>
        <end position="319"/>
    </location>
</feature>
<dbReference type="InterPro" id="IPR001173">
    <property type="entry name" value="Glyco_trans_2-like"/>
</dbReference>
<dbReference type="SUPFAM" id="SSF53448">
    <property type="entry name" value="Nucleotide-diphospho-sugar transferases"/>
    <property type="match status" value="1"/>
</dbReference>
<sequence length="617" mass="68123">MAKLKVSVVVPVYNAGQHIDANAPFLVGQSIGSDSYEVIYVDDGSTDDSLARLRRIEAAHDHVRVFTQENSGWPGKPRNVGVQNARGEYVQYVDQDDRLGLEALERMYGLGSANSADIVLGKVAGTMAGPSNVFNRNIPVCSIEDHNLIESLTPHKMFRRAFLLDNDIRFPEGYCRLEDQLYMAQAYTATRRVSVVGDYSCYYWIRRGDGGNNSTSNLFDIDVYFHWLREVVRAVKAGTEPGALRDSLLRRSYRVEIIHQVCEPAVFGDPARVRARMEKVRSIVLEEFPESVRDGLPEVARLRATLLERGDLDSLKALALQTRQVRAVPEVSTPIWRDGTLCADVRVSLVKGDGTPLLLVRDGDRLLLDPALLRDVTGVDEWEVRDPLAHAHAEVVLKDRRRNVGWFPPTEFRPELEEVEGGVRVVIKATMAIDPLTAAGGGPLRRGVHDVWLGASMLGLGRRPRLIGLEALTSRKVKAGTCLVGGPGKVAHPYWTASGQLALDIGATRHPLARRLIRWTSSESVWWRPRKGVALPVRMVMGGRRRRKATVWIGGAQTSGTIVGTGDGTELRFGGRVKLPTGRHPVTIQFGSGRGPKYQVAMATVCAGRVLRLSKMG</sequence>
<keyword evidence="4" id="KW-1185">Reference proteome</keyword>
<dbReference type="Pfam" id="PF00535">
    <property type="entry name" value="Glycos_transf_2"/>
    <property type="match status" value="1"/>
</dbReference>
<name>A0A7W0CU56_9ACTN</name>
<dbReference type="CDD" id="cd00761">
    <property type="entry name" value="Glyco_tranf_GTA_type"/>
    <property type="match status" value="1"/>
</dbReference>
<evidence type="ECO:0000313" key="3">
    <source>
        <dbReference type="EMBL" id="MBA2897285.1"/>
    </source>
</evidence>
<dbReference type="PANTHER" id="PTHR22916">
    <property type="entry name" value="GLYCOSYLTRANSFERASE"/>
    <property type="match status" value="1"/>
</dbReference>
<accession>A0A7W0CU56</accession>
<evidence type="ECO:0000259" key="1">
    <source>
        <dbReference type="Pfam" id="PF00535"/>
    </source>
</evidence>
<dbReference type="InterPro" id="IPR054028">
    <property type="entry name" value="TarS/TarP_linker"/>
</dbReference>
<dbReference type="GO" id="GO:0016758">
    <property type="term" value="F:hexosyltransferase activity"/>
    <property type="evidence" value="ECO:0007669"/>
    <property type="project" value="UniProtKB-ARBA"/>
</dbReference>
<feature type="domain" description="Glycosyltransferase 2-like" evidence="1">
    <location>
        <begin position="7"/>
        <end position="174"/>
    </location>
</feature>
<reference evidence="3 4" key="1">
    <citation type="submission" date="2020-07" db="EMBL/GenBank/DDBJ databases">
        <title>Genomic Encyclopedia of Type Strains, Phase IV (KMG-IV): sequencing the most valuable type-strain genomes for metagenomic binning, comparative biology and taxonomic classification.</title>
        <authorList>
            <person name="Goeker M."/>
        </authorList>
    </citation>
    <scope>NUCLEOTIDE SEQUENCE [LARGE SCALE GENOMIC DNA]</scope>
    <source>
        <strain evidence="3 4">DSM 45533</strain>
    </source>
</reference>
<dbReference type="EMBL" id="JACDUR010000010">
    <property type="protein sequence ID" value="MBA2897285.1"/>
    <property type="molecule type" value="Genomic_DNA"/>
</dbReference>
<keyword evidence="3" id="KW-0808">Transferase</keyword>
<comment type="caution">
    <text evidence="3">The sequence shown here is derived from an EMBL/GenBank/DDBJ whole genome shotgun (WGS) entry which is preliminary data.</text>
</comment>
<dbReference type="Gene3D" id="3.90.550.10">
    <property type="entry name" value="Spore Coat Polysaccharide Biosynthesis Protein SpsA, Chain A"/>
    <property type="match status" value="1"/>
</dbReference>
<gene>
    <name evidence="3" type="ORF">HNR30_008681</name>
</gene>
<dbReference type="InterPro" id="IPR029044">
    <property type="entry name" value="Nucleotide-diphossugar_trans"/>
</dbReference>
<evidence type="ECO:0000259" key="2">
    <source>
        <dbReference type="Pfam" id="PF22181"/>
    </source>
</evidence>
<evidence type="ECO:0000313" key="4">
    <source>
        <dbReference type="Proteomes" id="UP000530928"/>
    </source>
</evidence>
<dbReference type="RefSeq" id="WP_181615974.1">
    <property type="nucleotide sequence ID" value="NZ_BAABAM010000010.1"/>
</dbReference>
<proteinExistence type="predicted"/>
<dbReference type="Pfam" id="PF22181">
    <property type="entry name" value="TarS_linker"/>
    <property type="match status" value="1"/>
</dbReference>
<dbReference type="PANTHER" id="PTHR22916:SF3">
    <property type="entry name" value="UDP-GLCNAC:BETAGAL BETA-1,3-N-ACETYLGLUCOSAMINYLTRANSFERASE-LIKE PROTEIN 1"/>
    <property type="match status" value="1"/>
</dbReference>
<protein>
    <submittedName>
        <fullName evidence="3">Glycosyltransferase involved in cell wall biosynthesis</fullName>
    </submittedName>
</protein>
<organism evidence="3 4">
    <name type="scientific">Nonomuraea soli</name>
    <dbReference type="NCBI Taxonomy" id="1032476"/>
    <lineage>
        <taxon>Bacteria</taxon>
        <taxon>Bacillati</taxon>
        <taxon>Actinomycetota</taxon>
        <taxon>Actinomycetes</taxon>
        <taxon>Streptosporangiales</taxon>
        <taxon>Streptosporangiaceae</taxon>
        <taxon>Nonomuraea</taxon>
    </lineage>
</organism>
<dbReference type="AlphaFoldDB" id="A0A7W0CU56"/>